<feature type="domain" description="Heterokaryon incompatibility" evidence="1">
    <location>
        <begin position="119"/>
        <end position="261"/>
    </location>
</feature>
<evidence type="ECO:0000313" key="3">
    <source>
        <dbReference type="Proteomes" id="UP000558688"/>
    </source>
</evidence>
<sequence>MELDGIYTAEIINLFKGMVPPEEREKDNSFTAQSIRYRLLSLWMLGKLSPSRKDDGADSKDWIDAPLNIPHLRHVLKDCEEKHGGPCSHRPLGSPNQIMLINVEKNCLERRGGDQRSRYFALSYNWGNVDQLLTKRNNVTEFCSAGTLASPDILDKIPSTIKDAMEFVRKIGESYLWVDALCIIQDDPQDQQTQIAMMGTIYSGAVATIVALSGVDANARLAGISPRKIYVKDLEEPIDKDHLLITLVGSRYMQRGWTYQERILSRRCLYFTAYSVWFTCRRDVVREKVIDPPPTVTKTRAGISFGDMLANLNPLNAAVLLHDYLEADQGAKQRMGPAKLHKLWWGTHLQTFMGAVVEYSMKTLTFPADVIRAFAGFESVLAAETEWTFIYGMPLEAIGFALLWAPKGKIEKRVLTPPPGMPLGIQEPPIPTWSWAAWSGAVDWDMFPLEVMFTEVQWEFDDITLLSSTVSSEEIVLKPDVSGLPLYINWKVPPRPIGEKDVNYDVLSISTSTAPASAFSFRRIKRHRGVSGDQRQVRSSEVLLFDATSKLCGIFCGPKDLDTLDIDRCEIVSLARVVTKRGSCELPEPYKFQGFSDDWDVEGDSLGTSEKYVMATLLIERAADGMYNERKAIGMIRSQTWTKVQCKTKTISII</sequence>
<dbReference type="Pfam" id="PF06985">
    <property type="entry name" value="HET"/>
    <property type="match status" value="1"/>
</dbReference>
<organism evidence="2 3">
    <name type="scientific">Fusarium oxysporum</name>
    <name type="common">Fusarium vascular wilt</name>
    <dbReference type="NCBI Taxonomy" id="5507"/>
    <lineage>
        <taxon>Eukaryota</taxon>
        <taxon>Fungi</taxon>
        <taxon>Dikarya</taxon>
        <taxon>Ascomycota</taxon>
        <taxon>Pezizomycotina</taxon>
        <taxon>Sordariomycetes</taxon>
        <taxon>Hypocreomycetidae</taxon>
        <taxon>Hypocreales</taxon>
        <taxon>Nectriaceae</taxon>
        <taxon>Fusarium</taxon>
        <taxon>Fusarium oxysporum species complex</taxon>
    </lineage>
</organism>
<gene>
    <name evidence="2" type="ORF">FOXYS1_15552</name>
</gene>
<dbReference type="PANTHER" id="PTHR33112">
    <property type="entry name" value="DOMAIN PROTEIN, PUTATIVE-RELATED"/>
    <property type="match status" value="1"/>
</dbReference>
<accession>A0A8H5DWN4</accession>
<dbReference type="EMBL" id="JAAFOW010004184">
    <property type="protein sequence ID" value="KAF5238101.1"/>
    <property type="molecule type" value="Genomic_DNA"/>
</dbReference>
<evidence type="ECO:0000259" key="1">
    <source>
        <dbReference type="Pfam" id="PF06985"/>
    </source>
</evidence>
<comment type="caution">
    <text evidence="2">The sequence shown here is derived from an EMBL/GenBank/DDBJ whole genome shotgun (WGS) entry which is preliminary data.</text>
</comment>
<reference evidence="2" key="1">
    <citation type="submission" date="2020-02" db="EMBL/GenBank/DDBJ databases">
        <title>Identification and distribution of gene clusters putatively required for synthesis of sphingolipid metabolism inhibitors in phylogenetically diverse species of the filamentous fungus Fusarium.</title>
        <authorList>
            <person name="Kim H.-S."/>
            <person name="Busman M."/>
            <person name="Brown D.W."/>
            <person name="Divon H."/>
            <person name="Uhlig S."/>
            <person name="Proctor R.H."/>
        </authorList>
    </citation>
    <scope>NUCLEOTIDE SEQUENCE [LARGE SCALE GENOMIC DNA]</scope>
    <source>
        <strain evidence="2">NRRL 39464</strain>
    </source>
</reference>
<protein>
    <recommendedName>
        <fullName evidence="1">Heterokaryon incompatibility domain-containing protein</fullName>
    </recommendedName>
</protein>
<dbReference type="Proteomes" id="UP000558688">
    <property type="component" value="Unassembled WGS sequence"/>
</dbReference>
<proteinExistence type="predicted"/>
<name>A0A8H5DWN4_FUSOX</name>
<evidence type="ECO:0000313" key="2">
    <source>
        <dbReference type="EMBL" id="KAF5238101.1"/>
    </source>
</evidence>
<dbReference type="PANTHER" id="PTHR33112:SF12">
    <property type="entry name" value="HETEROKARYON INCOMPATIBILITY DOMAIN-CONTAINING PROTEIN"/>
    <property type="match status" value="1"/>
</dbReference>
<dbReference type="InterPro" id="IPR010730">
    <property type="entry name" value="HET"/>
</dbReference>
<dbReference type="AlphaFoldDB" id="A0A8H5DWN4"/>